<evidence type="ECO:0000313" key="1">
    <source>
        <dbReference type="EMBL" id="GAA1493204.1"/>
    </source>
</evidence>
<dbReference type="Proteomes" id="UP001501742">
    <property type="component" value="Unassembled WGS sequence"/>
</dbReference>
<organism evidence="1 2">
    <name type="scientific">Curtobacterium herbarum</name>
    <dbReference type="NCBI Taxonomy" id="150122"/>
    <lineage>
        <taxon>Bacteria</taxon>
        <taxon>Bacillati</taxon>
        <taxon>Actinomycetota</taxon>
        <taxon>Actinomycetes</taxon>
        <taxon>Micrococcales</taxon>
        <taxon>Microbacteriaceae</taxon>
        <taxon>Curtobacterium</taxon>
    </lineage>
</organism>
<accession>A0ABP4K301</accession>
<comment type="caution">
    <text evidence="1">The sequence shown here is derived from an EMBL/GenBank/DDBJ whole genome shotgun (WGS) entry which is preliminary data.</text>
</comment>
<reference evidence="2" key="1">
    <citation type="journal article" date="2019" name="Int. J. Syst. Evol. Microbiol.">
        <title>The Global Catalogue of Microorganisms (GCM) 10K type strain sequencing project: providing services to taxonomists for standard genome sequencing and annotation.</title>
        <authorList>
            <consortium name="The Broad Institute Genomics Platform"/>
            <consortium name="The Broad Institute Genome Sequencing Center for Infectious Disease"/>
            <person name="Wu L."/>
            <person name="Ma J."/>
        </authorList>
    </citation>
    <scope>NUCLEOTIDE SEQUENCE [LARGE SCALE GENOMIC DNA]</scope>
    <source>
        <strain evidence="2">JCM 12140</strain>
    </source>
</reference>
<name>A0ABP4K301_9MICO</name>
<protein>
    <submittedName>
        <fullName evidence="1">Uncharacterized protein</fullName>
    </submittedName>
</protein>
<evidence type="ECO:0000313" key="2">
    <source>
        <dbReference type="Proteomes" id="UP001501742"/>
    </source>
</evidence>
<gene>
    <name evidence="1" type="ORF">GCM10009627_15500</name>
</gene>
<proteinExistence type="predicted"/>
<dbReference type="RefSeq" id="WP_204610541.1">
    <property type="nucleotide sequence ID" value="NZ_BAAAJX010000005.1"/>
</dbReference>
<keyword evidence="2" id="KW-1185">Reference proteome</keyword>
<dbReference type="EMBL" id="BAAAJX010000005">
    <property type="protein sequence ID" value="GAA1493204.1"/>
    <property type="molecule type" value="Genomic_DNA"/>
</dbReference>
<sequence>MHRPPAFSTDDILGYRLDFEIARDGFVGVGMLRDDAALHNADMWLRCESYRVMKLNARARKEDKQMQIAFATGLRFTRYFGKSLDALND</sequence>